<accession>A0AC35UG31</accession>
<dbReference type="Proteomes" id="UP000095286">
    <property type="component" value="Unplaced"/>
</dbReference>
<evidence type="ECO:0000313" key="2">
    <source>
        <dbReference type="WBParaSite" id="RSKR_0001108600.1"/>
    </source>
</evidence>
<protein>
    <submittedName>
        <fullName evidence="2">Homeobox domain-containing protein</fullName>
    </submittedName>
</protein>
<sequence length="511" mass="56686">MTMFPVRVVIESVRAHNCVTCATTGSPLMDTYAILDGATSLSNLTETVLSCLGLTNLIDSSRGLIQINNWKPLTFDAITDNADELVSNLFKEFSNNVTLKIMTKQTSIDSNAESCVQEVKCKLLKHSIEKNPTLLNSIPNQQIKEVITQIVAGDEPTLLTADQIQAIHEWLDTVVGTEGETEKRTSHGVGPHKFHYVHEVPKLEKWFKSDATPGKAKLNSYLNELNGSGYRKMTHKVTYQQLANWFTNKRANQRTKGTGSTPPSVVSANATQLQNLLTGLPSLPVMPSFNFNTDFSARFLTPFTMLADGERIDGGSDSPTPADDASEHSVSDTGKYDNDLETKMESESPEPSRQGDVDSSYGGTSPFRTTTNSFATMLSNLHHHQAGSSPIDLKNAELVQAFTTATASSLSNQSNHPNNNNNPNSAAARSRLMFDPLSELPILENWFEDNPHPGWLQIEKFTDKLNSLNYRKNYPPISTHNVKIWFKNRRAKCKRMQSNDIMPTTRVSLMM</sequence>
<proteinExistence type="predicted"/>
<dbReference type="WBParaSite" id="RSKR_0001108600.1">
    <property type="protein sequence ID" value="RSKR_0001108600.1"/>
    <property type="gene ID" value="RSKR_0001108600"/>
</dbReference>
<organism evidence="1 2">
    <name type="scientific">Rhabditophanes sp. KR3021</name>
    <dbReference type="NCBI Taxonomy" id="114890"/>
    <lineage>
        <taxon>Eukaryota</taxon>
        <taxon>Metazoa</taxon>
        <taxon>Ecdysozoa</taxon>
        <taxon>Nematoda</taxon>
        <taxon>Chromadorea</taxon>
        <taxon>Rhabditida</taxon>
        <taxon>Tylenchina</taxon>
        <taxon>Panagrolaimomorpha</taxon>
        <taxon>Strongyloidoidea</taxon>
        <taxon>Alloionematidae</taxon>
        <taxon>Rhabditophanes</taxon>
    </lineage>
</organism>
<name>A0AC35UG31_9BILA</name>
<reference evidence="2" key="1">
    <citation type="submission" date="2016-11" db="UniProtKB">
        <authorList>
            <consortium name="WormBaseParasite"/>
        </authorList>
    </citation>
    <scope>IDENTIFICATION</scope>
    <source>
        <strain evidence="2">KR3021</strain>
    </source>
</reference>
<evidence type="ECO:0000313" key="1">
    <source>
        <dbReference type="Proteomes" id="UP000095286"/>
    </source>
</evidence>